<evidence type="ECO:0000256" key="1">
    <source>
        <dbReference type="ARBA" id="ARBA00004308"/>
    </source>
</evidence>
<feature type="domain" description="SUN" evidence="6">
    <location>
        <begin position="169"/>
        <end position="341"/>
    </location>
</feature>
<dbReference type="InterPro" id="IPR045120">
    <property type="entry name" value="Suco/Slp1-like"/>
</dbReference>
<name>A0AA39TQR8_ARMTA</name>
<keyword evidence="8" id="KW-1185">Reference proteome</keyword>
<dbReference type="InterPro" id="IPR008979">
    <property type="entry name" value="Galactose-bd-like_sf"/>
</dbReference>
<dbReference type="GeneID" id="85366575"/>
<organism evidence="7 8">
    <name type="scientific">Armillaria tabescens</name>
    <name type="common">Ringless honey mushroom</name>
    <name type="synonym">Agaricus tabescens</name>
    <dbReference type="NCBI Taxonomy" id="1929756"/>
    <lineage>
        <taxon>Eukaryota</taxon>
        <taxon>Fungi</taxon>
        <taxon>Dikarya</taxon>
        <taxon>Basidiomycota</taxon>
        <taxon>Agaricomycotina</taxon>
        <taxon>Agaricomycetes</taxon>
        <taxon>Agaricomycetidae</taxon>
        <taxon>Agaricales</taxon>
        <taxon>Marasmiineae</taxon>
        <taxon>Physalacriaceae</taxon>
        <taxon>Desarmillaria</taxon>
    </lineage>
</organism>
<dbReference type="GO" id="GO:0016020">
    <property type="term" value="C:membrane"/>
    <property type="evidence" value="ECO:0007669"/>
    <property type="project" value="InterPro"/>
</dbReference>
<keyword evidence="3" id="KW-1133">Transmembrane helix</keyword>
<comment type="subcellular location">
    <subcellularLocation>
        <location evidence="1">Endomembrane system</location>
    </subcellularLocation>
</comment>
<comment type="caution">
    <text evidence="7">The sequence shown here is derived from an EMBL/GenBank/DDBJ whole genome shotgun (WGS) entry which is preliminary data.</text>
</comment>
<evidence type="ECO:0000256" key="4">
    <source>
        <dbReference type="ARBA" id="ARBA00023136"/>
    </source>
</evidence>
<dbReference type="PROSITE" id="PS51469">
    <property type="entry name" value="SUN"/>
    <property type="match status" value="1"/>
</dbReference>
<dbReference type="Gene3D" id="2.60.120.260">
    <property type="entry name" value="Galactose-binding domain-like"/>
    <property type="match status" value="1"/>
</dbReference>
<protein>
    <submittedName>
        <fullName evidence="7">UNC-like C-terminal-domain-containing protein</fullName>
    </submittedName>
</protein>
<sequence>MVYAQSTILASHWVGRVIGSRALFMLVHKRWSPNAGTKSTIALLDSSILDTNTCFPITPPVDVYQPFPHLSALCPTMMVNLPTAFVALALASSVFTASPTSFNDSFCAISTAVSREAPPVYCLTSLEPVEPTDTDAPLFFEESKEKQAELQKQKQKGKENGGECAGIDGQTSPFASYDPTDEPLSSHFQVPIADRFNYAALECSARVRASHRSAKSPSSILSYKRDRYMLSPCTSKDKQFLVVELCDEVQIDTVQLANSEPFSGVFKDLTVSVAKTYSTGEEGWTVAGTYRAKNIQGVQSFHPPTSLSHDFYRYIRIDFHSHYGNEYYCPISLLRVHGLHRLDQGKWEQRETEHRVKEKKSCLLLASTSPSLSKPLQTPLRLLML</sequence>
<dbReference type="PANTHER" id="PTHR12953:SF0">
    <property type="entry name" value="SUN DOMAIN-CONTAINING OSSIFICATION FACTOR"/>
    <property type="match status" value="1"/>
</dbReference>
<evidence type="ECO:0000256" key="5">
    <source>
        <dbReference type="SAM" id="MobiDB-lite"/>
    </source>
</evidence>
<feature type="compositionally biased region" description="Basic and acidic residues" evidence="5">
    <location>
        <begin position="144"/>
        <end position="161"/>
    </location>
</feature>
<dbReference type="GO" id="GO:0012505">
    <property type="term" value="C:endomembrane system"/>
    <property type="evidence" value="ECO:0007669"/>
    <property type="project" value="UniProtKB-SubCell"/>
</dbReference>
<keyword evidence="4" id="KW-0472">Membrane</keyword>
<dbReference type="AlphaFoldDB" id="A0AA39TQR8"/>
<accession>A0AA39TQR8</accession>
<dbReference type="SUPFAM" id="SSF49785">
    <property type="entry name" value="Galactose-binding domain-like"/>
    <property type="match status" value="1"/>
</dbReference>
<reference evidence="7" key="1">
    <citation type="submission" date="2023-06" db="EMBL/GenBank/DDBJ databases">
        <authorList>
            <consortium name="Lawrence Berkeley National Laboratory"/>
            <person name="Ahrendt S."/>
            <person name="Sahu N."/>
            <person name="Indic B."/>
            <person name="Wong-Bajracharya J."/>
            <person name="Merenyi Z."/>
            <person name="Ke H.-M."/>
            <person name="Monk M."/>
            <person name="Kocsube S."/>
            <person name="Drula E."/>
            <person name="Lipzen A."/>
            <person name="Balint B."/>
            <person name="Henrissat B."/>
            <person name="Andreopoulos B."/>
            <person name="Martin F.M."/>
            <person name="Harder C.B."/>
            <person name="Rigling D."/>
            <person name="Ford K.L."/>
            <person name="Foster G.D."/>
            <person name="Pangilinan J."/>
            <person name="Papanicolaou A."/>
            <person name="Barry K."/>
            <person name="LaButti K."/>
            <person name="Viragh M."/>
            <person name="Koriabine M."/>
            <person name="Yan M."/>
            <person name="Riley R."/>
            <person name="Champramary S."/>
            <person name="Plett K.L."/>
            <person name="Tsai I.J."/>
            <person name="Slot J."/>
            <person name="Sipos G."/>
            <person name="Plett J."/>
            <person name="Nagy L.G."/>
            <person name="Grigoriev I.V."/>
        </authorList>
    </citation>
    <scope>NUCLEOTIDE SEQUENCE</scope>
    <source>
        <strain evidence="7">CCBAS 213</strain>
    </source>
</reference>
<evidence type="ECO:0000256" key="3">
    <source>
        <dbReference type="ARBA" id="ARBA00022989"/>
    </source>
</evidence>
<dbReference type="InterPro" id="IPR012919">
    <property type="entry name" value="SUN_dom"/>
</dbReference>
<dbReference type="EMBL" id="JAUEPS010000003">
    <property type="protein sequence ID" value="KAK0467232.1"/>
    <property type="molecule type" value="Genomic_DNA"/>
</dbReference>
<dbReference type="GO" id="GO:0005737">
    <property type="term" value="C:cytoplasm"/>
    <property type="evidence" value="ECO:0007669"/>
    <property type="project" value="TreeGrafter"/>
</dbReference>
<feature type="region of interest" description="Disordered" evidence="5">
    <location>
        <begin position="144"/>
        <end position="180"/>
    </location>
</feature>
<evidence type="ECO:0000313" key="7">
    <source>
        <dbReference type="EMBL" id="KAK0467232.1"/>
    </source>
</evidence>
<evidence type="ECO:0000313" key="8">
    <source>
        <dbReference type="Proteomes" id="UP001175211"/>
    </source>
</evidence>
<dbReference type="Pfam" id="PF07738">
    <property type="entry name" value="Sad1_UNC"/>
    <property type="match status" value="1"/>
</dbReference>
<evidence type="ECO:0000259" key="6">
    <source>
        <dbReference type="PROSITE" id="PS51469"/>
    </source>
</evidence>
<dbReference type="PANTHER" id="PTHR12953">
    <property type="entry name" value="MEMBRANE PROTEIN CH1 RELATED"/>
    <property type="match status" value="1"/>
</dbReference>
<evidence type="ECO:0000256" key="2">
    <source>
        <dbReference type="ARBA" id="ARBA00022692"/>
    </source>
</evidence>
<proteinExistence type="predicted"/>
<gene>
    <name evidence="7" type="ORF">EV420DRAFT_673084</name>
</gene>
<dbReference type="Proteomes" id="UP001175211">
    <property type="component" value="Unassembled WGS sequence"/>
</dbReference>
<keyword evidence="2" id="KW-0812">Transmembrane</keyword>
<dbReference type="RefSeq" id="XP_060337824.1">
    <property type="nucleotide sequence ID" value="XM_060483027.1"/>
</dbReference>
<dbReference type="GO" id="GO:0034975">
    <property type="term" value="P:protein folding in endoplasmic reticulum"/>
    <property type="evidence" value="ECO:0007669"/>
    <property type="project" value="TreeGrafter"/>
</dbReference>